<sequence length="318" mass="36422">MIQVVDIYPPLNKKEHYPDVVLATGFFDGVHRAHQQVIRRAKEIAQQRQLPLAVMTLTPHPAVVYHGVPANEYLYLSPRNRKIELMKKFGVDLLYIVHFTPEFAQLTPQAFVDQYLIGLHAQVVVAGFDYTFGDPALANMDTLPQLAHDRFTVVTVPCVKDDYDHHKIGSSQIRQLITTGKIDLANQRLGYCYQTSGIVVHGDARGRQLGFPTANIVSDAQQLLPGVGIYAVELFFDNQWHHAMASVGHDVTFGNHPLSVEVYVFDYNGDLYDRHVKIRWYHYLRDEIKFANVDDLITQLHHDETDVRHYFKIIAKEY</sequence>
<dbReference type="InterPro" id="IPR023468">
    <property type="entry name" value="Riboflavin_kinase"/>
</dbReference>
<comment type="caution">
    <text evidence="17">The sequence shown here is derived from an EMBL/GenBank/DDBJ whole genome shotgun (WGS) entry which is preliminary data.</text>
</comment>
<evidence type="ECO:0000256" key="10">
    <source>
        <dbReference type="ARBA" id="ARBA00022827"/>
    </source>
</evidence>
<name>A0A948TJ77_9LACO</name>
<dbReference type="Pfam" id="PF01687">
    <property type="entry name" value="Flavokinase"/>
    <property type="match status" value="1"/>
</dbReference>
<evidence type="ECO:0000256" key="6">
    <source>
        <dbReference type="ARBA" id="ARBA00022679"/>
    </source>
</evidence>
<evidence type="ECO:0000256" key="1">
    <source>
        <dbReference type="ARBA" id="ARBA00002121"/>
    </source>
</evidence>
<dbReference type="FunFam" id="3.40.50.620:FF:000021">
    <property type="entry name" value="Riboflavin biosynthesis protein"/>
    <property type="match status" value="1"/>
</dbReference>
<reference evidence="17" key="1">
    <citation type="journal article" date="2021" name="PeerJ">
        <title>Extensive microbial diversity within the chicken gut microbiome revealed by metagenomics and culture.</title>
        <authorList>
            <person name="Gilroy R."/>
            <person name="Ravi A."/>
            <person name="Getino M."/>
            <person name="Pursley I."/>
            <person name="Horton D.L."/>
            <person name="Alikhan N.F."/>
            <person name="Baker D."/>
            <person name="Gharbi K."/>
            <person name="Hall N."/>
            <person name="Watson M."/>
            <person name="Adriaenssens E.M."/>
            <person name="Foster-Nyarko E."/>
            <person name="Jarju S."/>
            <person name="Secka A."/>
            <person name="Antonio M."/>
            <person name="Oren A."/>
            <person name="Chaudhuri R.R."/>
            <person name="La Ragione R."/>
            <person name="Hildebrand F."/>
            <person name="Pallen M.J."/>
        </authorList>
    </citation>
    <scope>NUCLEOTIDE SEQUENCE</scope>
    <source>
        <strain evidence="17">F6-6636</strain>
    </source>
</reference>
<evidence type="ECO:0000256" key="2">
    <source>
        <dbReference type="ARBA" id="ARBA00004726"/>
    </source>
</evidence>
<comment type="function">
    <text evidence="1">Catalyzes the phosphorylation of riboflavin to FMN followed by the adenylation of FMN to FAD.</text>
</comment>
<dbReference type="InterPro" id="IPR023465">
    <property type="entry name" value="Riboflavin_kinase_dom_sf"/>
</dbReference>
<dbReference type="NCBIfam" id="TIGR00083">
    <property type="entry name" value="ribF"/>
    <property type="match status" value="1"/>
</dbReference>
<evidence type="ECO:0000256" key="11">
    <source>
        <dbReference type="ARBA" id="ARBA00022840"/>
    </source>
</evidence>
<keyword evidence="9 15" id="KW-0418">Kinase</keyword>
<accession>A0A948TJ77</accession>
<dbReference type="FunFam" id="2.40.30.30:FF:000003">
    <property type="entry name" value="Riboflavin biosynthesis protein"/>
    <property type="match status" value="1"/>
</dbReference>
<dbReference type="AlphaFoldDB" id="A0A948TJ77"/>
<dbReference type="InterPro" id="IPR014729">
    <property type="entry name" value="Rossmann-like_a/b/a_fold"/>
</dbReference>
<keyword evidence="6 15" id="KW-0808">Transferase</keyword>
<dbReference type="SMART" id="SM00904">
    <property type="entry name" value="Flavokinase"/>
    <property type="match status" value="1"/>
</dbReference>
<evidence type="ECO:0000256" key="3">
    <source>
        <dbReference type="ARBA" id="ARBA00005201"/>
    </source>
</evidence>
<protein>
    <recommendedName>
        <fullName evidence="15">Riboflavin biosynthesis protein</fullName>
    </recommendedName>
    <domain>
        <recommendedName>
            <fullName evidence="15">Riboflavin kinase</fullName>
            <ecNumber evidence="15">2.7.1.26</ecNumber>
        </recommendedName>
        <alternativeName>
            <fullName evidence="15">Flavokinase</fullName>
        </alternativeName>
    </domain>
    <domain>
        <recommendedName>
            <fullName evidence="15">FMN adenylyltransferase</fullName>
            <ecNumber evidence="15">2.7.7.2</ecNumber>
        </recommendedName>
        <alternativeName>
            <fullName evidence="15">FAD pyrophosphorylase</fullName>
        </alternativeName>
        <alternativeName>
            <fullName evidence="15">FAD synthase</fullName>
        </alternativeName>
    </domain>
</protein>
<comment type="similarity">
    <text evidence="15">Belongs to the ribF family.</text>
</comment>
<evidence type="ECO:0000256" key="4">
    <source>
        <dbReference type="ARBA" id="ARBA00022630"/>
    </source>
</evidence>
<comment type="pathway">
    <text evidence="3 15">Cofactor biosynthesis; FMN biosynthesis; FMN from riboflavin (ATP route): step 1/1.</text>
</comment>
<organism evidence="17 18">
    <name type="scientific">Candidatus Paralactobacillus gallistercoris</name>
    <dbReference type="NCBI Taxonomy" id="2838724"/>
    <lineage>
        <taxon>Bacteria</taxon>
        <taxon>Bacillati</taxon>
        <taxon>Bacillota</taxon>
        <taxon>Bacilli</taxon>
        <taxon>Lactobacillales</taxon>
        <taxon>Lactobacillaceae</taxon>
        <taxon>Lactobacillus</taxon>
    </lineage>
</organism>
<keyword evidence="11 15" id="KW-0067">ATP-binding</keyword>
<evidence type="ECO:0000313" key="17">
    <source>
        <dbReference type="EMBL" id="MBU3851648.1"/>
    </source>
</evidence>
<evidence type="ECO:0000256" key="5">
    <source>
        <dbReference type="ARBA" id="ARBA00022643"/>
    </source>
</evidence>
<dbReference type="EC" id="2.7.7.2" evidence="15"/>
<dbReference type="PIRSF" id="PIRSF004491">
    <property type="entry name" value="FAD_Synth"/>
    <property type="match status" value="1"/>
</dbReference>
<dbReference type="InterPro" id="IPR015864">
    <property type="entry name" value="FAD_synthase"/>
</dbReference>
<keyword evidence="10 15" id="KW-0274">FAD</keyword>
<dbReference type="Gene3D" id="3.40.50.620">
    <property type="entry name" value="HUPs"/>
    <property type="match status" value="1"/>
</dbReference>
<evidence type="ECO:0000256" key="12">
    <source>
        <dbReference type="ARBA" id="ARBA00023268"/>
    </source>
</evidence>
<dbReference type="GO" id="GO:0008531">
    <property type="term" value="F:riboflavin kinase activity"/>
    <property type="evidence" value="ECO:0007669"/>
    <property type="project" value="UniProtKB-UniRule"/>
</dbReference>
<dbReference type="CDD" id="cd02064">
    <property type="entry name" value="FAD_synthetase_N"/>
    <property type="match status" value="1"/>
</dbReference>
<keyword evidence="12" id="KW-0511">Multifunctional enzyme</keyword>
<dbReference type="PANTHER" id="PTHR22749">
    <property type="entry name" value="RIBOFLAVIN KINASE/FMN ADENYLYLTRANSFERASE"/>
    <property type="match status" value="1"/>
</dbReference>
<keyword evidence="4 15" id="KW-0285">Flavoprotein</keyword>
<gene>
    <name evidence="17" type="primary">ribF</name>
    <name evidence="17" type="ORF">H9901_03010</name>
</gene>
<evidence type="ECO:0000313" key="18">
    <source>
        <dbReference type="Proteomes" id="UP000777303"/>
    </source>
</evidence>
<dbReference type="PANTHER" id="PTHR22749:SF6">
    <property type="entry name" value="RIBOFLAVIN KINASE"/>
    <property type="match status" value="1"/>
</dbReference>
<evidence type="ECO:0000256" key="14">
    <source>
        <dbReference type="ARBA" id="ARBA00049494"/>
    </source>
</evidence>
<reference evidence="17" key="2">
    <citation type="submission" date="2021-04" db="EMBL/GenBank/DDBJ databases">
        <authorList>
            <person name="Gilroy R."/>
        </authorList>
    </citation>
    <scope>NUCLEOTIDE SEQUENCE</scope>
    <source>
        <strain evidence="17">F6-6636</strain>
    </source>
</reference>
<dbReference type="GO" id="GO:0009398">
    <property type="term" value="P:FMN biosynthetic process"/>
    <property type="evidence" value="ECO:0007669"/>
    <property type="project" value="UniProtKB-UniRule"/>
</dbReference>
<evidence type="ECO:0000259" key="16">
    <source>
        <dbReference type="SMART" id="SM00904"/>
    </source>
</evidence>
<dbReference type="EMBL" id="JAHLFS010000040">
    <property type="protein sequence ID" value="MBU3851648.1"/>
    <property type="molecule type" value="Genomic_DNA"/>
</dbReference>
<proteinExistence type="inferred from homology"/>
<feature type="domain" description="Riboflavin kinase" evidence="16">
    <location>
        <begin position="188"/>
        <end position="312"/>
    </location>
</feature>
<dbReference type="GO" id="GO:0003919">
    <property type="term" value="F:FMN adenylyltransferase activity"/>
    <property type="evidence" value="ECO:0007669"/>
    <property type="project" value="UniProtKB-UniRule"/>
</dbReference>
<dbReference type="SUPFAM" id="SSF82114">
    <property type="entry name" value="Riboflavin kinase-like"/>
    <property type="match status" value="1"/>
</dbReference>
<evidence type="ECO:0000256" key="13">
    <source>
        <dbReference type="ARBA" id="ARBA00047880"/>
    </source>
</evidence>
<comment type="pathway">
    <text evidence="2 15">Cofactor biosynthesis; FAD biosynthesis; FAD from FMN: step 1/1.</text>
</comment>
<comment type="catalytic activity">
    <reaction evidence="13 15">
        <text>riboflavin + ATP = FMN + ADP + H(+)</text>
        <dbReference type="Rhea" id="RHEA:14357"/>
        <dbReference type="ChEBI" id="CHEBI:15378"/>
        <dbReference type="ChEBI" id="CHEBI:30616"/>
        <dbReference type="ChEBI" id="CHEBI:57986"/>
        <dbReference type="ChEBI" id="CHEBI:58210"/>
        <dbReference type="ChEBI" id="CHEBI:456216"/>
        <dbReference type="EC" id="2.7.1.26"/>
    </reaction>
</comment>
<keyword evidence="8 15" id="KW-0547">Nucleotide-binding</keyword>
<dbReference type="InterPro" id="IPR002606">
    <property type="entry name" value="Riboflavin_kinase_bac"/>
</dbReference>
<dbReference type="Pfam" id="PF06574">
    <property type="entry name" value="FAD_syn"/>
    <property type="match status" value="1"/>
</dbReference>
<dbReference type="GO" id="GO:0009231">
    <property type="term" value="P:riboflavin biosynthetic process"/>
    <property type="evidence" value="ECO:0007669"/>
    <property type="project" value="InterPro"/>
</dbReference>
<dbReference type="GO" id="GO:0006747">
    <property type="term" value="P:FAD biosynthetic process"/>
    <property type="evidence" value="ECO:0007669"/>
    <property type="project" value="UniProtKB-UniRule"/>
</dbReference>
<dbReference type="SUPFAM" id="SSF52374">
    <property type="entry name" value="Nucleotidylyl transferase"/>
    <property type="match status" value="1"/>
</dbReference>
<dbReference type="GO" id="GO:0005524">
    <property type="term" value="F:ATP binding"/>
    <property type="evidence" value="ECO:0007669"/>
    <property type="project" value="UniProtKB-UniRule"/>
</dbReference>
<keyword evidence="7 15" id="KW-0548">Nucleotidyltransferase</keyword>
<evidence type="ECO:0000256" key="15">
    <source>
        <dbReference type="PIRNR" id="PIRNR004491"/>
    </source>
</evidence>
<evidence type="ECO:0000256" key="7">
    <source>
        <dbReference type="ARBA" id="ARBA00022695"/>
    </source>
</evidence>
<evidence type="ECO:0000256" key="8">
    <source>
        <dbReference type="ARBA" id="ARBA00022741"/>
    </source>
</evidence>
<dbReference type="EC" id="2.7.1.26" evidence="15"/>
<evidence type="ECO:0000256" key="9">
    <source>
        <dbReference type="ARBA" id="ARBA00022777"/>
    </source>
</evidence>
<dbReference type="Proteomes" id="UP000777303">
    <property type="component" value="Unassembled WGS sequence"/>
</dbReference>
<comment type="catalytic activity">
    <reaction evidence="14 15">
        <text>FMN + ATP + H(+) = FAD + diphosphate</text>
        <dbReference type="Rhea" id="RHEA:17237"/>
        <dbReference type="ChEBI" id="CHEBI:15378"/>
        <dbReference type="ChEBI" id="CHEBI:30616"/>
        <dbReference type="ChEBI" id="CHEBI:33019"/>
        <dbReference type="ChEBI" id="CHEBI:57692"/>
        <dbReference type="ChEBI" id="CHEBI:58210"/>
        <dbReference type="EC" id="2.7.7.2"/>
    </reaction>
</comment>
<dbReference type="Gene3D" id="2.40.30.30">
    <property type="entry name" value="Riboflavin kinase-like"/>
    <property type="match status" value="1"/>
</dbReference>
<dbReference type="InterPro" id="IPR015865">
    <property type="entry name" value="Riboflavin_kinase_bac/euk"/>
</dbReference>
<keyword evidence="5 15" id="KW-0288">FMN</keyword>